<accession>A0A9P6A6Z5</accession>
<comment type="caution">
    <text evidence="2">The sequence shown here is derived from an EMBL/GenBank/DDBJ whole genome shotgun (WGS) entry which is preliminary data.</text>
</comment>
<dbReference type="EMBL" id="MU154524">
    <property type="protein sequence ID" value="KAF9501102.1"/>
    <property type="molecule type" value="Genomic_DNA"/>
</dbReference>
<dbReference type="AlphaFoldDB" id="A0A9P6A6Z5"/>
<feature type="compositionally biased region" description="Basic and acidic residues" evidence="1">
    <location>
        <begin position="78"/>
        <end position="93"/>
    </location>
</feature>
<sequence>MQHLPLKVSYIAPHYGEVVGCSIRQRKFIKSNSANDDVCHSRMDTWTLRYRRPWMIEVSLVRERYKRADKLLSSVQTKTDHKATRTHEHKHEVPTGFSA</sequence>
<organism evidence="2 3">
    <name type="scientific">Pleurotus eryngii</name>
    <name type="common">Boletus of the steppes</name>
    <dbReference type="NCBI Taxonomy" id="5323"/>
    <lineage>
        <taxon>Eukaryota</taxon>
        <taxon>Fungi</taxon>
        <taxon>Dikarya</taxon>
        <taxon>Basidiomycota</taxon>
        <taxon>Agaricomycotina</taxon>
        <taxon>Agaricomycetes</taxon>
        <taxon>Agaricomycetidae</taxon>
        <taxon>Agaricales</taxon>
        <taxon>Pleurotineae</taxon>
        <taxon>Pleurotaceae</taxon>
        <taxon>Pleurotus</taxon>
    </lineage>
</organism>
<proteinExistence type="predicted"/>
<gene>
    <name evidence="2" type="ORF">BDN71DRAFT_1439349</name>
</gene>
<keyword evidence="3" id="KW-1185">Reference proteome</keyword>
<evidence type="ECO:0000313" key="3">
    <source>
        <dbReference type="Proteomes" id="UP000807025"/>
    </source>
</evidence>
<protein>
    <submittedName>
        <fullName evidence="2">Uncharacterized protein</fullName>
    </submittedName>
</protein>
<dbReference type="Proteomes" id="UP000807025">
    <property type="component" value="Unassembled WGS sequence"/>
</dbReference>
<evidence type="ECO:0000256" key="1">
    <source>
        <dbReference type="SAM" id="MobiDB-lite"/>
    </source>
</evidence>
<evidence type="ECO:0000313" key="2">
    <source>
        <dbReference type="EMBL" id="KAF9501102.1"/>
    </source>
</evidence>
<reference evidence="2" key="1">
    <citation type="submission" date="2020-11" db="EMBL/GenBank/DDBJ databases">
        <authorList>
            <consortium name="DOE Joint Genome Institute"/>
            <person name="Ahrendt S."/>
            <person name="Riley R."/>
            <person name="Andreopoulos W."/>
            <person name="Labutti K."/>
            <person name="Pangilinan J."/>
            <person name="Ruiz-Duenas F.J."/>
            <person name="Barrasa J.M."/>
            <person name="Sanchez-Garcia M."/>
            <person name="Camarero S."/>
            <person name="Miyauchi S."/>
            <person name="Serrano A."/>
            <person name="Linde D."/>
            <person name="Babiker R."/>
            <person name="Drula E."/>
            <person name="Ayuso-Fernandez I."/>
            <person name="Pacheco R."/>
            <person name="Padilla G."/>
            <person name="Ferreira P."/>
            <person name="Barriuso J."/>
            <person name="Kellner H."/>
            <person name="Castanera R."/>
            <person name="Alfaro M."/>
            <person name="Ramirez L."/>
            <person name="Pisabarro A.G."/>
            <person name="Kuo A."/>
            <person name="Tritt A."/>
            <person name="Lipzen A."/>
            <person name="He G."/>
            <person name="Yan M."/>
            <person name="Ng V."/>
            <person name="Cullen D."/>
            <person name="Martin F."/>
            <person name="Rosso M.-N."/>
            <person name="Henrissat B."/>
            <person name="Hibbett D."/>
            <person name="Martinez A.T."/>
            <person name="Grigoriev I.V."/>
        </authorList>
    </citation>
    <scope>NUCLEOTIDE SEQUENCE</scope>
    <source>
        <strain evidence="2">ATCC 90797</strain>
    </source>
</reference>
<name>A0A9P6A6Z5_PLEER</name>
<feature type="region of interest" description="Disordered" evidence="1">
    <location>
        <begin position="75"/>
        <end position="99"/>
    </location>
</feature>